<feature type="coiled-coil region" evidence="7">
    <location>
        <begin position="199"/>
        <end position="226"/>
    </location>
</feature>
<feature type="domain" description="DUF402" evidence="8">
    <location>
        <begin position="323"/>
        <end position="460"/>
    </location>
</feature>
<dbReference type="Pfam" id="PF04167">
    <property type="entry name" value="DUF402"/>
    <property type="match status" value="1"/>
</dbReference>
<comment type="caution">
    <text evidence="9">The sequence shown here is derived from an EMBL/GenBank/DDBJ whole genome shotgun (WGS) entry which is preliminary data.</text>
</comment>
<dbReference type="HAMAP" id="MF_01910">
    <property type="entry name" value="RNA_binding_AU_1"/>
    <property type="match status" value="1"/>
</dbReference>
<protein>
    <recommendedName>
        <fullName evidence="6">Probable ribonuclease FAU-1</fullName>
        <ecNumber evidence="6">3.1.26.-</ecNumber>
    </recommendedName>
    <alternativeName>
        <fullName evidence="6">RNA-binding protein FAU-1</fullName>
    </alternativeName>
</protein>
<evidence type="ECO:0000256" key="3">
    <source>
        <dbReference type="ARBA" id="ARBA00022759"/>
    </source>
</evidence>
<dbReference type="GO" id="GO:0006364">
    <property type="term" value="P:rRNA processing"/>
    <property type="evidence" value="ECO:0007669"/>
    <property type="project" value="UniProtKB-UniRule"/>
</dbReference>
<accession>A0A830FFP4</accession>
<keyword evidence="3 6" id="KW-0255">Endonuclease</keyword>
<dbReference type="PANTHER" id="PTHR39159">
    <property type="match status" value="1"/>
</dbReference>
<evidence type="ECO:0000256" key="1">
    <source>
        <dbReference type="ARBA" id="ARBA00022552"/>
    </source>
</evidence>
<evidence type="ECO:0000256" key="4">
    <source>
        <dbReference type="ARBA" id="ARBA00022801"/>
    </source>
</evidence>
<dbReference type="PANTHER" id="PTHR39159:SF1">
    <property type="entry name" value="UPF0374 PROTEIN YGAC"/>
    <property type="match status" value="1"/>
</dbReference>
<evidence type="ECO:0000259" key="8">
    <source>
        <dbReference type="Pfam" id="PF04167"/>
    </source>
</evidence>
<keyword evidence="10" id="KW-1185">Reference proteome</keyword>
<gene>
    <name evidence="6" type="primary">fau-1</name>
    <name evidence="9" type="ORF">GCM10009039_30040</name>
</gene>
<dbReference type="InterPro" id="IPR007295">
    <property type="entry name" value="DUF402"/>
</dbReference>
<evidence type="ECO:0000256" key="6">
    <source>
        <dbReference type="HAMAP-Rule" id="MF_01910"/>
    </source>
</evidence>
<dbReference type="InterPro" id="IPR016730">
    <property type="entry name" value="RNA-bd_FAU-1"/>
</dbReference>
<sequence>MRARVRGIYATAGTARLRGAGHAVVQASPPIRERFDGEFPTAAADVSVETTSDRQGVCVTGGADSVADAVEALRGFDTFVWAAALPQDAVFDGVVTRTTRGGAIVDVGVGEGYLPFDNADGHVEEDDAVRVQVAEPKPPWADDRAVLDTELRLTGSLGGLVRGRDAAVASTPPGDSELAQLTEMLPAGVPDGWAVEWGYAAADASMDDLNDALADLAEAATELDAALAGTLDPTAEVASPAATTWCWFGRATRDAFDETRREVVATMPGHHRVKAADRAASAAVDFAEGVGVDAEAFPFEAVSDAFGPREDDRVAIQHGKPDGRLLVLGRGDVTSLDADASRITVKRSMTAGGSYDALGVPRSEGDVAVTRFVEGRWWYPTVYRDADGGVKGTYVNVNTPLELFPDAVRYVDLHVDVLKHADGRVEVVDEDELEASVEAGEMPRALADEALDVAETLADRLG</sequence>
<comment type="function">
    <text evidence="6">Probable RNase involved in rRNA stability through maturation and/or degradation of precursor rRNAs. Binds to RNA in loop regions with AU-rich sequences.</text>
</comment>
<keyword evidence="5 6" id="KW-0694">RNA-binding</keyword>
<organism evidence="9 10">
    <name type="scientific">Halocalculus aciditolerans</name>
    <dbReference type="NCBI Taxonomy" id="1383812"/>
    <lineage>
        <taxon>Archaea</taxon>
        <taxon>Methanobacteriati</taxon>
        <taxon>Methanobacteriota</taxon>
        <taxon>Stenosarchaea group</taxon>
        <taxon>Halobacteria</taxon>
        <taxon>Halobacteriales</taxon>
        <taxon>Halobacteriaceae</taxon>
        <taxon>Halocalculus</taxon>
    </lineage>
</organism>
<evidence type="ECO:0000313" key="10">
    <source>
        <dbReference type="Proteomes" id="UP000607197"/>
    </source>
</evidence>
<comment type="similarity">
    <text evidence="6">Belongs to the FAU-1 family.</text>
</comment>
<proteinExistence type="inferred from homology"/>
<dbReference type="OrthoDB" id="84798at2157"/>
<dbReference type="Proteomes" id="UP000607197">
    <property type="component" value="Unassembled WGS sequence"/>
</dbReference>
<evidence type="ECO:0000256" key="2">
    <source>
        <dbReference type="ARBA" id="ARBA00022722"/>
    </source>
</evidence>
<name>A0A830FFP4_9EURY</name>
<dbReference type="Gene3D" id="2.40.380.10">
    <property type="entry name" value="FomD-like"/>
    <property type="match status" value="1"/>
</dbReference>
<evidence type="ECO:0000256" key="5">
    <source>
        <dbReference type="ARBA" id="ARBA00022884"/>
    </source>
</evidence>
<reference evidence="9" key="2">
    <citation type="submission" date="2020-09" db="EMBL/GenBank/DDBJ databases">
        <authorList>
            <person name="Sun Q."/>
            <person name="Ohkuma M."/>
        </authorList>
    </citation>
    <scope>NUCLEOTIDE SEQUENCE</scope>
    <source>
        <strain evidence="9">JCM 19596</strain>
    </source>
</reference>
<dbReference type="EC" id="3.1.26.-" evidence="6"/>
<evidence type="ECO:0000256" key="7">
    <source>
        <dbReference type="SAM" id="Coils"/>
    </source>
</evidence>
<keyword evidence="7" id="KW-0175">Coiled coil</keyword>
<reference evidence="9" key="1">
    <citation type="journal article" date="2014" name="Int. J. Syst. Evol. Microbiol.">
        <title>Complete genome sequence of Corynebacterium casei LMG S-19264T (=DSM 44701T), isolated from a smear-ripened cheese.</title>
        <authorList>
            <consortium name="US DOE Joint Genome Institute (JGI-PGF)"/>
            <person name="Walter F."/>
            <person name="Albersmeier A."/>
            <person name="Kalinowski J."/>
            <person name="Ruckert C."/>
        </authorList>
    </citation>
    <scope>NUCLEOTIDE SEQUENCE</scope>
    <source>
        <strain evidence="9">JCM 19596</strain>
    </source>
</reference>
<dbReference type="EMBL" id="BMPG01000005">
    <property type="protein sequence ID" value="GGL70009.1"/>
    <property type="molecule type" value="Genomic_DNA"/>
</dbReference>
<dbReference type="PIRSF" id="PIRSF018644">
    <property type="entry name" value="RNA-binding_FAU-1"/>
    <property type="match status" value="1"/>
</dbReference>
<evidence type="ECO:0000313" key="9">
    <source>
        <dbReference type="EMBL" id="GGL70009.1"/>
    </source>
</evidence>
<keyword evidence="1 6" id="KW-0698">rRNA processing</keyword>
<keyword evidence="4 6" id="KW-0378">Hydrolase</keyword>
<dbReference type="GO" id="GO:0016891">
    <property type="term" value="F:RNA endonuclease activity producing 5'-phosphomonoesters, hydrolytic mechanism"/>
    <property type="evidence" value="ECO:0007669"/>
    <property type="project" value="UniProtKB-UniRule"/>
</dbReference>
<dbReference type="SUPFAM" id="SSF159234">
    <property type="entry name" value="FomD-like"/>
    <property type="match status" value="1"/>
</dbReference>
<dbReference type="RefSeq" id="WP_188980391.1">
    <property type="nucleotide sequence ID" value="NZ_BMPG01000005.1"/>
</dbReference>
<dbReference type="InterPro" id="IPR035930">
    <property type="entry name" value="FomD-like_sf"/>
</dbReference>
<dbReference type="AlphaFoldDB" id="A0A830FFP4"/>
<keyword evidence="2 6" id="KW-0540">Nuclease</keyword>
<dbReference type="GO" id="GO:0035925">
    <property type="term" value="F:mRNA 3'-UTR AU-rich region binding"/>
    <property type="evidence" value="ECO:0007669"/>
    <property type="project" value="UniProtKB-UniRule"/>
</dbReference>
<dbReference type="InterPro" id="IPR050212">
    <property type="entry name" value="Ntdp-like"/>
</dbReference>